<evidence type="ECO:0000256" key="5">
    <source>
        <dbReference type="ARBA" id="ARBA00023136"/>
    </source>
</evidence>
<dbReference type="EMBL" id="JBEHCU010010328">
    <property type="protein sequence ID" value="KAL1378401.1"/>
    <property type="molecule type" value="Genomic_DNA"/>
</dbReference>
<gene>
    <name evidence="8" type="ORF">pipiens_020301</name>
</gene>
<evidence type="ECO:0000313" key="8">
    <source>
        <dbReference type="EMBL" id="KAL1378401.1"/>
    </source>
</evidence>
<feature type="transmembrane region" description="Helical" evidence="6">
    <location>
        <begin position="161"/>
        <end position="187"/>
    </location>
</feature>
<dbReference type="PANTHER" id="PTHR48041:SF129">
    <property type="entry name" value="PROTEIN WHITE"/>
    <property type="match status" value="1"/>
</dbReference>
<evidence type="ECO:0000313" key="9">
    <source>
        <dbReference type="Proteomes" id="UP001562425"/>
    </source>
</evidence>
<feature type="transmembrane region" description="Helical" evidence="6">
    <location>
        <begin position="224"/>
        <end position="246"/>
    </location>
</feature>
<feature type="transmembrane region" description="Helical" evidence="6">
    <location>
        <begin position="311"/>
        <end position="335"/>
    </location>
</feature>
<evidence type="ECO:0000256" key="3">
    <source>
        <dbReference type="ARBA" id="ARBA00022692"/>
    </source>
</evidence>
<dbReference type="GO" id="GO:0016020">
    <property type="term" value="C:membrane"/>
    <property type="evidence" value="ECO:0007669"/>
    <property type="project" value="UniProtKB-SubCell"/>
</dbReference>
<keyword evidence="9" id="KW-1185">Reference proteome</keyword>
<evidence type="ECO:0000259" key="7">
    <source>
        <dbReference type="Pfam" id="PF01061"/>
    </source>
</evidence>
<keyword evidence="5 6" id="KW-0472">Membrane</keyword>
<feature type="transmembrane region" description="Helical" evidence="6">
    <location>
        <begin position="193"/>
        <end position="217"/>
    </location>
</feature>
<keyword evidence="2" id="KW-0813">Transport</keyword>
<dbReference type="Pfam" id="PF01061">
    <property type="entry name" value="ABC2_membrane"/>
    <property type="match status" value="1"/>
</dbReference>
<reference evidence="8 9" key="1">
    <citation type="submission" date="2024-05" db="EMBL/GenBank/DDBJ databases">
        <title>Culex pipiens pipiens assembly and annotation.</title>
        <authorList>
            <person name="Alout H."/>
            <person name="Durand T."/>
        </authorList>
    </citation>
    <scope>NUCLEOTIDE SEQUENCE [LARGE SCALE GENOMIC DNA]</scope>
    <source>
        <strain evidence="8">HA-2024</strain>
        <tissue evidence="8">Whole body</tissue>
    </source>
</reference>
<dbReference type="PANTHER" id="PTHR48041">
    <property type="entry name" value="ABC TRANSPORTER G FAMILY MEMBER 28"/>
    <property type="match status" value="1"/>
</dbReference>
<feature type="non-terminal residue" evidence="8">
    <location>
        <position position="341"/>
    </location>
</feature>
<proteinExistence type="predicted"/>
<feature type="domain" description="ABC-2 type transporter transmembrane" evidence="7">
    <location>
        <begin position="65"/>
        <end position="276"/>
    </location>
</feature>
<accession>A0ABD1CPS1</accession>
<name>A0ABD1CPS1_CULPP</name>
<organism evidence="8 9">
    <name type="scientific">Culex pipiens pipiens</name>
    <name type="common">Northern house mosquito</name>
    <dbReference type="NCBI Taxonomy" id="38569"/>
    <lineage>
        <taxon>Eukaryota</taxon>
        <taxon>Metazoa</taxon>
        <taxon>Ecdysozoa</taxon>
        <taxon>Arthropoda</taxon>
        <taxon>Hexapoda</taxon>
        <taxon>Insecta</taxon>
        <taxon>Pterygota</taxon>
        <taxon>Neoptera</taxon>
        <taxon>Endopterygota</taxon>
        <taxon>Diptera</taxon>
        <taxon>Nematocera</taxon>
        <taxon>Culicoidea</taxon>
        <taxon>Culicidae</taxon>
        <taxon>Culicinae</taxon>
        <taxon>Culicini</taxon>
        <taxon>Culex</taxon>
        <taxon>Culex</taxon>
    </lineage>
</organism>
<feature type="transmembrane region" description="Helical" evidence="6">
    <location>
        <begin position="118"/>
        <end position="140"/>
    </location>
</feature>
<dbReference type="InterPro" id="IPR013525">
    <property type="entry name" value="ABC2_TM"/>
</dbReference>
<evidence type="ECO:0000256" key="1">
    <source>
        <dbReference type="ARBA" id="ARBA00004141"/>
    </source>
</evidence>
<dbReference type="InterPro" id="IPR050352">
    <property type="entry name" value="ABCG_transporters"/>
</dbReference>
<dbReference type="Proteomes" id="UP001562425">
    <property type="component" value="Unassembled WGS sequence"/>
</dbReference>
<evidence type="ECO:0000256" key="6">
    <source>
        <dbReference type="SAM" id="Phobius"/>
    </source>
</evidence>
<evidence type="ECO:0000256" key="4">
    <source>
        <dbReference type="ARBA" id="ARBA00022989"/>
    </source>
</evidence>
<keyword evidence="3 6" id="KW-0812">Transmembrane</keyword>
<protein>
    <recommendedName>
        <fullName evidence="7">ABC-2 type transporter transmembrane domain-containing protein</fullName>
    </recommendedName>
</protein>
<comment type="caution">
    <text evidence="8">The sequence shown here is derived from an EMBL/GenBank/DDBJ whole genome shotgun (WGS) entry which is preliminary data.</text>
</comment>
<dbReference type="AlphaFoldDB" id="A0ABD1CPS1"/>
<feature type="transmembrane region" description="Helical" evidence="6">
    <location>
        <begin position="89"/>
        <end position="106"/>
    </location>
</feature>
<comment type="subcellular location">
    <subcellularLocation>
        <location evidence="1">Membrane</location>
        <topology evidence="1">Multi-pass membrane protein</topology>
    </subcellularLocation>
</comment>
<keyword evidence="4 6" id="KW-1133">Transmembrane helix</keyword>
<evidence type="ECO:0000256" key="2">
    <source>
        <dbReference type="ARBA" id="ARBA00022448"/>
    </source>
</evidence>
<sequence>MLAIAPNKESECRDTIKKICDSFATSPIAREVAEVAATGKNVEEHYFLQPMEGVSRTGYRSSWWTQFYYVLWRSWLTVLKDPMLVKVRLLQTAMVATLIGAIYFGQQLDQDGVMNINGALFLFLTNMTFQNVFAVINVFSAELPVFLREKRSRLFRVDTYFLGKTIAEMPLFIAVPFVFTSITYPMIGLKSGYVHYLIALSVVTLVANVATSFGYLISCASSSISMALSVGPPVIIPFLIFGGFFLNSASVPAYFHYLSYFSWFRYANEALLINQWGTIEEGEIACTRMNVTCPSSGQIILETYNFREEDFAFDIGCLCVLIVLFRLGALFCLWLRSRSKE</sequence>